<evidence type="ECO:0000256" key="3">
    <source>
        <dbReference type="ARBA" id="ARBA00022705"/>
    </source>
</evidence>
<dbReference type="eggNOG" id="KOG2928">
    <property type="taxonomic scope" value="Eukaryota"/>
</dbReference>
<comment type="function">
    <text evidence="5">Component of the origin recognition complex (ORC) that binds origins of replication. DNA-binding is ATP-dependent. ORC is required to assemble the pre-replication complex necessary to initiate DNA replication.</text>
</comment>
<evidence type="ECO:0000259" key="8">
    <source>
        <dbReference type="Pfam" id="PF24882"/>
    </source>
</evidence>
<feature type="domain" description="Origin recognition complex subunit 2 winged-helix" evidence="8">
    <location>
        <begin position="403"/>
        <end position="462"/>
    </location>
</feature>
<dbReference type="GO" id="GO:0006260">
    <property type="term" value="P:DNA replication"/>
    <property type="evidence" value="ECO:0007669"/>
    <property type="project" value="UniProtKB-UniRule"/>
</dbReference>
<dbReference type="PANTHER" id="PTHR14052:SF0">
    <property type="entry name" value="ORIGIN RECOGNITION COMPLEX SUBUNIT 2"/>
    <property type="match status" value="1"/>
</dbReference>
<feature type="compositionally biased region" description="Acidic residues" evidence="6">
    <location>
        <begin position="45"/>
        <end position="67"/>
    </location>
</feature>
<evidence type="ECO:0000313" key="9">
    <source>
        <dbReference type="EMBL" id="EAU81415.2"/>
    </source>
</evidence>
<dbReference type="PANTHER" id="PTHR14052">
    <property type="entry name" value="ORIGIN RECOGNITION COMPLEX SUBUNIT 2"/>
    <property type="match status" value="1"/>
</dbReference>
<dbReference type="OMA" id="YDFELAY"/>
<dbReference type="InterPro" id="IPR056772">
    <property type="entry name" value="RecA-like_ORC2"/>
</dbReference>
<dbReference type="InterPro" id="IPR007220">
    <property type="entry name" value="ORC2"/>
</dbReference>
<evidence type="ECO:0000256" key="5">
    <source>
        <dbReference type="RuleBase" id="RU368084"/>
    </source>
</evidence>
<feature type="region of interest" description="Disordered" evidence="6">
    <location>
        <begin position="1"/>
        <end position="89"/>
    </location>
</feature>
<reference evidence="9 10" key="1">
    <citation type="journal article" date="2010" name="Proc. Natl. Acad. Sci. U.S.A.">
        <title>Insights into evolution of multicellular fungi from the assembled chromosomes of the mushroom Coprinopsis cinerea (Coprinus cinereus).</title>
        <authorList>
            <person name="Stajich J.E."/>
            <person name="Wilke S.K."/>
            <person name="Ahren D."/>
            <person name="Au C.H."/>
            <person name="Birren B.W."/>
            <person name="Borodovsky M."/>
            <person name="Burns C."/>
            <person name="Canback B."/>
            <person name="Casselton L.A."/>
            <person name="Cheng C.K."/>
            <person name="Deng J."/>
            <person name="Dietrich F.S."/>
            <person name="Fargo D.C."/>
            <person name="Farman M.L."/>
            <person name="Gathman A.C."/>
            <person name="Goldberg J."/>
            <person name="Guigo R."/>
            <person name="Hoegger P.J."/>
            <person name="Hooker J.B."/>
            <person name="Huggins A."/>
            <person name="James T.Y."/>
            <person name="Kamada T."/>
            <person name="Kilaru S."/>
            <person name="Kodira C."/>
            <person name="Kues U."/>
            <person name="Kupfer D."/>
            <person name="Kwan H.S."/>
            <person name="Lomsadze A."/>
            <person name="Li W."/>
            <person name="Lilly W.W."/>
            <person name="Ma L.J."/>
            <person name="Mackey A.J."/>
            <person name="Manning G."/>
            <person name="Martin F."/>
            <person name="Muraguchi H."/>
            <person name="Natvig D.O."/>
            <person name="Palmerini H."/>
            <person name="Ramesh M.A."/>
            <person name="Rehmeyer C.J."/>
            <person name="Roe B.A."/>
            <person name="Shenoy N."/>
            <person name="Stanke M."/>
            <person name="Ter-Hovhannisyan V."/>
            <person name="Tunlid A."/>
            <person name="Velagapudi R."/>
            <person name="Vision T.J."/>
            <person name="Zeng Q."/>
            <person name="Zolan M.E."/>
            <person name="Pukkila P.J."/>
        </authorList>
    </citation>
    <scope>NUCLEOTIDE SEQUENCE [LARGE SCALE GENOMIC DNA]</scope>
    <source>
        <strain evidence="10">Okayama-7 / 130 / ATCC MYA-4618 / FGSC 9003</strain>
    </source>
</reference>
<dbReference type="Proteomes" id="UP000001861">
    <property type="component" value="Unassembled WGS sequence"/>
</dbReference>
<protein>
    <recommendedName>
        <fullName evidence="5">Origin recognition complex subunit 2</fullName>
    </recommendedName>
</protein>
<dbReference type="KEGG" id="cci:CC1G_05245"/>
<dbReference type="HOGENOM" id="CLU_018596_0_0_1"/>
<keyword evidence="3 5" id="KW-0235">DNA replication</keyword>
<organism evidence="9 10">
    <name type="scientific">Coprinopsis cinerea (strain Okayama-7 / 130 / ATCC MYA-4618 / FGSC 9003)</name>
    <name type="common">Inky cap fungus</name>
    <name type="synonym">Hormographiella aspergillata</name>
    <dbReference type="NCBI Taxonomy" id="240176"/>
    <lineage>
        <taxon>Eukaryota</taxon>
        <taxon>Fungi</taxon>
        <taxon>Dikarya</taxon>
        <taxon>Basidiomycota</taxon>
        <taxon>Agaricomycotina</taxon>
        <taxon>Agaricomycetes</taxon>
        <taxon>Agaricomycetidae</taxon>
        <taxon>Agaricales</taxon>
        <taxon>Agaricineae</taxon>
        <taxon>Psathyrellaceae</taxon>
        <taxon>Coprinopsis</taxon>
    </lineage>
</organism>
<keyword evidence="10" id="KW-1185">Reference proteome</keyword>
<comment type="subcellular location">
    <subcellularLocation>
        <location evidence="1 5">Nucleus</location>
    </subcellularLocation>
</comment>
<dbReference type="STRING" id="240176.A8PCB8"/>
<evidence type="ECO:0000256" key="6">
    <source>
        <dbReference type="SAM" id="MobiDB-lite"/>
    </source>
</evidence>
<dbReference type="GO" id="GO:0005664">
    <property type="term" value="C:nuclear origin of replication recognition complex"/>
    <property type="evidence" value="ECO:0007669"/>
    <property type="project" value="UniProtKB-UniRule"/>
</dbReference>
<keyword evidence="4 5" id="KW-0539">Nucleus</keyword>
<comment type="caution">
    <text evidence="9">The sequence shown here is derived from an EMBL/GenBank/DDBJ whole genome shotgun (WGS) entry which is preliminary data.</text>
</comment>
<name>A8PCB8_COPC7</name>
<dbReference type="GeneID" id="6016995"/>
<proteinExistence type="inferred from homology"/>
<evidence type="ECO:0000256" key="2">
    <source>
        <dbReference type="ARBA" id="ARBA00007421"/>
    </source>
</evidence>
<dbReference type="Pfam" id="PF24882">
    <property type="entry name" value="WHD_ORC2"/>
    <property type="match status" value="1"/>
</dbReference>
<dbReference type="RefSeq" id="XP_001840359.2">
    <property type="nucleotide sequence ID" value="XM_001840307.2"/>
</dbReference>
<dbReference type="OrthoDB" id="346673at2759"/>
<dbReference type="InterPro" id="IPR056773">
    <property type="entry name" value="WHD_ORC2"/>
</dbReference>
<dbReference type="Pfam" id="PF04084">
    <property type="entry name" value="RecA-like_ORC2"/>
    <property type="match status" value="1"/>
</dbReference>
<sequence>MFSRPRRARSALTPRARPRVQVRNSLFQEVNDCRRIESIPGIDHDDVEEDEESSESSDDGSSDEEMEITQTPSRRKGKGKATTDDDNEHNIIVQTNFDAYFTYAASRPQTSTNVYSELVLPMTPEEYAAGIKAAERRAKTLQTSIFDPKRKRELHSRFMFELQEGFNIVCYGIGSKRTFLNEFASNVCSKRGHVVIANAFQPAFTIKDLLARIEEVPGLEDFEGSAGTVDKQATRIHEFFANPAQKHHLYLIIHNIDAAPLRTTRSKAVLGLLAMNPKIHIVASIDHLNATLLWSSSEVFARKPAEASSTTAVRGFSWLWHDLTTLAPYDAELAYADRSSISGANIGARRKADLAMAQNPAAMSETAASHILASVTQKAKKLFILLGKKQLESIEDAGDKATNDLQQHGMSYDALFNAARDDFIAVNDTALRALLGEFRDHSLVLSAPTASGEVLWIPLRKERLHAVLNSLQAT</sequence>
<dbReference type="VEuPathDB" id="FungiDB:CC1G_05245"/>
<dbReference type="GO" id="GO:0003688">
    <property type="term" value="F:DNA replication origin binding"/>
    <property type="evidence" value="ECO:0007669"/>
    <property type="project" value="UniProtKB-UniRule"/>
</dbReference>
<dbReference type="EMBL" id="AACS02000011">
    <property type="protein sequence ID" value="EAU81415.2"/>
    <property type="molecule type" value="Genomic_DNA"/>
</dbReference>
<dbReference type="InParanoid" id="A8PCB8"/>
<dbReference type="FunCoup" id="A8PCB8">
    <property type="interactions" value="985"/>
</dbReference>
<accession>A8PCB8</accession>
<evidence type="ECO:0000256" key="4">
    <source>
        <dbReference type="ARBA" id="ARBA00023242"/>
    </source>
</evidence>
<dbReference type="AlphaFoldDB" id="A8PCB8"/>
<evidence type="ECO:0000313" key="10">
    <source>
        <dbReference type="Proteomes" id="UP000001861"/>
    </source>
</evidence>
<evidence type="ECO:0000259" key="7">
    <source>
        <dbReference type="Pfam" id="PF04084"/>
    </source>
</evidence>
<evidence type="ECO:0000256" key="1">
    <source>
        <dbReference type="ARBA" id="ARBA00004123"/>
    </source>
</evidence>
<feature type="domain" description="Origin recognition complex subunit 2 RecA-like" evidence="7">
    <location>
        <begin position="151"/>
        <end position="323"/>
    </location>
</feature>
<comment type="similarity">
    <text evidence="2 5">Belongs to the ORC2 family.</text>
</comment>
<comment type="subunit">
    <text evidence="5">Component of the origin recognition complex (ORC).</text>
</comment>
<gene>
    <name evidence="9" type="ORF">CC1G_05245</name>
</gene>